<accession>A0A6M5Z7F0</accession>
<dbReference type="EMBL" id="CP053452">
    <property type="protein sequence ID" value="QJX01314.1"/>
    <property type="molecule type" value="Genomic_DNA"/>
</dbReference>
<evidence type="ECO:0000259" key="1">
    <source>
        <dbReference type="Pfam" id="PF07484"/>
    </source>
</evidence>
<name>A0A6M5Z7F0_9BACT</name>
<dbReference type="RefSeq" id="WP_171475887.1">
    <property type="nucleotide sequence ID" value="NZ_CP053452.2"/>
</dbReference>
<dbReference type="Pfam" id="PF07484">
    <property type="entry name" value="Collar"/>
    <property type="match status" value="1"/>
</dbReference>
<keyword evidence="3" id="KW-1185">Reference proteome</keyword>
<dbReference type="Proteomes" id="UP000503447">
    <property type="component" value="Chromosome"/>
</dbReference>
<dbReference type="SUPFAM" id="SSF88874">
    <property type="entry name" value="Receptor-binding domain of short tail fibre protein gp12"/>
    <property type="match status" value="1"/>
</dbReference>
<evidence type="ECO:0000313" key="3">
    <source>
        <dbReference type="Proteomes" id="UP000503447"/>
    </source>
</evidence>
<dbReference type="KEGG" id="ftj:FTUN_8958"/>
<dbReference type="Gene3D" id="3.90.1340.10">
    <property type="entry name" value="Phage tail collar domain"/>
    <property type="match status" value="1"/>
</dbReference>
<protein>
    <recommendedName>
        <fullName evidence="1">Phage tail collar domain-containing protein</fullName>
    </recommendedName>
</protein>
<dbReference type="AlphaFoldDB" id="A0A6M5Z7F0"/>
<gene>
    <name evidence="2" type="ORF">FTUN_8958</name>
</gene>
<sequence length="544" mass="52706">MATEQLVNNGVTQLTAAIDNQLTTTTLNVLSSGSFPSPPFRIRIDNELMMVTAVSGTTWTVTRAIEGTTAAAHSSGATVTQVLTAAVMNALTPLIATQTANTVQAGPASGSPAVPAFRALVSADLPNGGVTYAKIQNMSTAALLLGTGSAGAGPPQEISLGSGLSMSGTTLSATGAGGGVTSVGVSGGTTGLTTSGGPITSSGTITLGGTLAVASGGTGATTAAGAQANLGLGTAAVQNIGTSGATVPLLNAANTWSTAQIFPNSSGIEIRDVSAAYTVGLVIGSTLTANRTLTVTTGDASRTLTLTGNASISGTNTGDQTITLTGDVTGSGTGSFAATIGTGAVTYTKMQATSAASVLLGRGSASGAGSVQEIGLGSGLAMSGTTLSATAAGVPTGALMAFAGTSAPSGWLGCDGSAVSRTTYASLFSVIGTTWGAGDGATTFNVPNFQRRVAVGSGGTGTGTLGSAVGNTGGEETHTLTTAEMPSHSHGSPNGHDDQAFASWSGCQMNQSVYDYATPTSATGGGVPHNNLQPSAVVLMCVKT</sequence>
<reference evidence="3" key="1">
    <citation type="submission" date="2020-05" db="EMBL/GenBank/DDBJ databases">
        <title>Frigoriglobus tundricola gen. nov., sp. nov., a psychrotolerant cellulolytic planctomycete of the family Gemmataceae with two divergent copies of 16S rRNA gene.</title>
        <authorList>
            <person name="Kulichevskaya I.S."/>
            <person name="Ivanova A.A."/>
            <person name="Naumoff D.G."/>
            <person name="Beletsky A.V."/>
            <person name="Rijpstra W.I.C."/>
            <person name="Sinninghe Damste J.S."/>
            <person name="Mardanov A.V."/>
            <person name="Ravin N.V."/>
            <person name="Dedysh S.N."/>
        </authorList>
    </citation>
    <scope>NUCLEOTIDE SEQUENCE [LARGE SCALE GENOMIC DNA]</scope>
    <source>
        <strain evidence="3">PL17</strain>
    </source>
</reference>
<organism evidence="2 3">
    <name type="scientific">Frigoriglobus tundricola</name>
    <dbReference type="NCBI Taxonomy" id="2774151"/>
    <lineage>
        <taxon>Bacteria</taxon>
        <taxon>Pseudomonadati</taxon>
        <taxon>Planctomycetota</taxon>
        <taxon>Planctomycetia</taxon>
        <taxon>Gemmatales</taxon>
        <taxon>Gemmataceae</taxon>
        <taxon>Frigoriglobus</taxon>
    </lineage>
</organism>
<dbReference type="InterPro" id="IPR045571">
    <property type="entry name" value="DUF5907"/>
</dbReference>
<dbReference type="InterPro" id="IPR011083">
    <property type="entry name" value="Phage_tail_collar_dom"/>
</dbReference>
<proteinExistence type="predicted"/>
<feature type="domain" description="Phage tail collar" evidence="1">
    <location>
        <begin position="397"/>
        <end position="453"/>
    </location>
</feature>
<dbReference type="InterPro" id="IPR037053">
    <property type="entry name" value="Phage_tail_collar_dom_sf"/>
</dbReference>
<evidence type="ECO:0000313" key="2">
    <source>
        <dbReference type="EMBL" id="QJX01314.1"/>
    </source>
</evidence>
<dbReference type="Pfam" id="PF19264">
    <property type="entry name" value="DUF5907"/>
    <property type="match status" value="2"/>
</dbReference>